<dbReference type="GO" id="GO:0046872">
    <property type="term" value="F:metal ion binding"/>
    <property type="evidence" value="ECO:0007669"/>
    <property type="project" value="InterPro"/>
</dbReference>
<dbReference type="InterPro" id="IPR050681">
    <property type="entry name" value="CDF/SLC30A"/>
</dbReference>
<dbReference type="RefSeq" id="WP_085365611.1">
    <property type="nucleotide sequence ID" value="NZ_CAUJPZ010000005.1"/>
</dbReference>
<dbReference type="GO" id="GO:0005886">
    <property type="term" value="C:plasma membrane"/>
    <property type="evidence" value="ECO:0007669"/>
    <property type="project" value="TreeGrafter"/>
</dbReference>
<dbReference type="Proteomes" id="UP000193118">
    <property type="component" value="Unassembled WGS sequence"/>
</dbReference>
<feature type="transmembrane region" description="Helical" evidence="6">
    <location>
        <begin position="152"/>
        <end position="173"/>
    </location>
</feature>
<comment type="subcellular location">
    <subcellularLocation>
        <location evidence="1">Membrane</location>
        <topology evidence="1">Multi-pass membrane protein</topology>
    </subcellularLocation>
</comment>
<keyword evidence="3" id="KW-0864">Zinc transport</keyword>
<evidence type="ECO:0000313" key="9">
    <source>
        <dbReference type="Proteomes" id="UP000193118"/>
    </source>
</evidence>
<feature type="transmembrane region" description="Helical" evidence="6">
    <location>
        <begin position="87"/>
        <end position="109"/>
    </location>
</feature>
<reference evidence="9" key="1">
    <citation type="submission" date="2017-01" db="EMBL/GenBank/DDBJ databases">
        <authorList>
            <person name="Wolfgang W.J."/>
            <person name="Cole J."/>
            <person name="Wroblewski D."/>
            <person name="Mcginnis J."/>
            <person name="Musser K.A."/>
        </authorList>
    </citation>
    <scope>NUCLEOTIDE SEQUENCE [LARGE SCALE GENOMIC DNA]</scope>
    <source>
        <strain evidence="9">DSM 19151</strain>
    </source>
</reference>
<dbReference type="InterPro" id="IPR058533">
    <property type="entry name" value="Cation_efflux_TM"/>
</dbReference>
<dbReference type="PROSITE" id="PS50846">
    <property type="entry name" value="HMA_2"/>
    <property type="match status" value="1"/>
</dbReference>
<name>A0A1X3DD96_9NEIS</name>
<dbReference type="CDD" id="cd00371">
    <property type="entry name" value="HMA"/>
    <property type="match status" value="1"/>
</dbReference>
<comment type="caution">
    <text evidence="8">The sequence shown here is derived from an EMBL/GenBank/DDBJ whole genome shotgun (WGS) entry which is preliminary data.</text>
</comment>
<dbReference type="InterPro" id="IPR027469">
    <property type="entry name" value="Cation_efflux_TMD_sf"/>
</dbReference>
<keyword evidence="2 6" id="KW-0812">Transmembrane</keyword>
<dbReference type="Pfam" id="PF01545">
    <property type="entry name" value="Cation_efflux"/>
    <property type="match status" value="1"/>
</dbReference>
<evidence type="ECO:0000313" key="8">
    <source>
        <dbReference type="EMBL" id="OSI17786.1"/>
    </source>
</evidence>
<evidence type="ECO:0000256" key="4">
    <source>
        <dbReference type="ARBA" id="ARBA00022989"/>
    </source>
</evidence>
<dbReference type="SUPFAM" id="SSF161111">
    <property type="entry name" value="Cation efflux protein transmembrane domain-like"/>
    <property type="match status" value="1"/>
</dbReference>
<keyword evidence="3" id="KW-0862">Zinc</keyword>
<evidence type="ECO:0000256" key="6">
    <source>
        <dbReference type="SAM" id="Phobius"/>
    </source>
</evidence>
<dbReference type="SUPFAM" id="SSF55008">
    <property type="entry name" value="HMA, heavy metal-associated domain"/>
    <property type="match status" value="1"/>
</dbReference>
<dbReference type="GeneID" id="94581436"/>
<dbReference type="PANTHER" id="PTHR11562:SF17">
    <property type="entry name" value="RE54080P-RELATED"/>
    <property type="match status" value="1"/>
</dbReference>
<accession>A0A1X3DD96</accession>
<evidence type="ECO:0000256" key="3">
    <source>
        <dbReference type="ARBA" id="ARBA00022906"/>
    </source>
</evidence>
<sequence length="264" mass="29069">MYRTVFRIAKMDCPSEEALIRMKLDGLDGIRSLDFDIANRRLTVWHQGAYQPILQRLDSLNFDTSLLESTETDSDTAVLQPAAERKLLWQVLAVNLFLFVLEALSGILSGSMGLLADSLDMLADTLVYALALLAVGGTAVRKKHTAKAAGILQLVLALWGFFEVLQRFFGWAFLPDFRLMIGISLLALAGNALCLYLLQKSKSREAHMQASMIFTANDVLVNLGVIAAGVLTWLSHSKYPDLLVGTLVFLLVGRGALNILKLSR</sequence>
<evidence type="ECO:0000256" key="2">
    <source>
        <dbReference type="ARBA" id="ARBA00022692"/>
    </source>
</evidence>
<dbReference type="InterPro" id="IPR036163">
    <property type="entry name" value="HMA_dom_sf"/>
</dbReference>
<feature type="transmembrane region" description="Helical" evidence="6">
    <location>
        <begin position="179"/>
        <end position="198"/>
    </location>
</feature>
<dbReference type="EMBL" id="MTBO01000008">
    <property type="protein sequence ID" value="OSI17786.1"/>
    <property type="molecule type" value="Genomic_DNA"/>
</dbReference>
<keyword evidence="9" id="KW-1185">Reference proteome</keyword>
<feature type="domain" description="HMA" evidence="7">
    <location>
        <begin position="2"/>
        <end position="65"/>
    </location>
</feature>
<proteinExistence type="predicted"/>
<keyword evidence="5 6" id="KW-0472">Membrane</keyword>
<dbReference type="GO" id="GO:0005385">
    <property type="term" value="F:zinc ion transmembrane transporter activity"/>
    <property type="evidence" value="ECO:0007669"/>
    <property type="project" value="TreeGrafter"/>
</dbReference>
<keyword evidence="4 6" id="KW-1133">Transmembrane helix</keyword>
<protein>
    <submittedName>
        <fullName evidence="8">Cation transporter</fullName>
    </submittedName>
</protein>
<feature type="transmembrane region" description="Helical" evidence="6">
    <location>
        <begin position="121"/>
        <end position="140"/>
    </location>
</feature>
<keyword evidence="3" id="KW-0406">Ion transport</keyword>
<evidence type="ECO:0000256" key="5">
    <source>
        <dbReference type="ARBA" id="ARBA00023136"/>
    </source>
</evidence>
<gene>
    <name evidence="8" type="ORF">BWD09_04975</name>
</gene>
<feature type="transmembrane region" description="Helical" evidence="6">
    <location>
        <begin position="219"/>
        <end position="236"/>
    </location>
</feature>
<dbReference type="PANTHER" id="PTHR11562">
    <property type="entry name" value="CATION EFFLUX PROTEIN/ ZINC TRANSPORTER"/>
    <property type="match status" value="1"/>
</dbReference>
<dbReference type="Gene3D" id="1.20.1510.10">
    <property type="entry name" value="Cation efflux protein transmembrane domain"/>
    <property type="match status" value="1"/>
</dbReference>
<keyword evidence="3" id="KW-0813">Transport</keyword>
<feature type="transmembrane region" description="Helical" evidence="6">
    <location>
        <begin position="242"/>
        <end position="260"/>
    </location>
</feature>
<dbReference type="OrthoDB" id="9799649at2"/>
<evidence type="ECO:0000256" key="1">
    <source>
        <dbReference type="ARBA" id="ARBA00004141"/>
    </source>
</evidence>
<dbReference type="Gene3D" id="3.30.70.100">
    <property type="match status" value="1"/>
</dbReference>
<dbReference type="AlphaFoldDB" id="A0A1X3DD96"/>
<organism evidence="8 9">
    <name type="scientific">Neisseria dentiae</name>
    <dbReference type="NCBI Taxonomy" id="194197"/>
    <lineage>
        <taxon>Bacteria</taxon>
        <taxon>Pseudomonadati</taxon>
        <taxon>Pseudomonadota</taxon>
        <taxon>Betaproteobacteria</taxon>
        <taxon>Neisseriales</taxon>
        <taxon>Neisseriaceae</taxon>
        <taxon>Neisseria</taxon>
    </lineage>
</organism>
<dbReference type="STRING" id="194197.BWD09_04975"/>
<dbReference type="InterPro" id="IPR006121">
    <property type="entry name" value="HMA_dom"/>
</dbReference>
<evidence type="ECO:0000259" key="7">
    <source>
        <dbReference type="PROSITE" id="PS50846"/>
    </source>
</evidence>